<organism evidence="3 4">
    <name type="scientific">Citrus sinensis</name>
    <name type="common">Sweet orange</name>
    <name type="synonym">Citrus aurantium var. sinensis</name>
    <dbReference type="NCBI Taxonomy" id="2711"/>
    <lineage>
        <taxon>Eukaryota</taxon>
        <taxon>Viridiplantae</taxon>
        <taxon>Streptophyta</taxon>
        <taxon>Embryophyta</taxon>
        <taxon>Tracheophyta</taxon>
        <taxon>Spermatophyta</taxon>
        <taxon>Magnoliopsida</taxon>
        <taxon>eudicotyledons</taxon>
        <taxon>Gunneridae</taxon>
        <taxon>Pentapetalae</taxon>
        <taxon>rosids</taxon>
        <taxon>malvids</taxon>
        <taxon>Sapindales</taxon>
        <taxon>Rutaceae</taxon>
        <taxon>Aurantioideae</taxon>
        <taxon>Citrus</taxon>
    </lineage>
</organism>
<dbReference type="Pfam" id="PF23247">
    <property type="entry name" value="LRR_RPS2"/>
    <property type="match status" value="1"/>
</dbReference>
<evidence type="ECO:0000259" key="2">
    <source>
        <dbReference type="Pfam" id="PF23247"/>
    </source>
</evidence>
<dbReference type="SUPFAM" id="SSF52047">
    <property type="entry name" value="RNI-like"/>
    <property type="match status" value="1"/>
</dbReference>
<keyword evidence="1" id="KW-0611">Plant defense</keyword>
<dbReference type="PANTHER" id="PTHR33463:SF136">
    <property type="entry name" value="NB-ARC DOMAIN-CONTAINING PROTEIN"/>
    <property type="match status" value="1"/>
</dbReference>
<dbReference type="InterPro" id="IPR032675">
    <property type="entry name" value="LRR_dom_sf"/>
</dbReference>
<dbReference type="EMBL" id="KK787127">
    <property type="protein sequence ID" value="KDO39007.1"/>
    <property type="molecule type" value="Genomic_DNA"/>
</dbReference>
<dbReference type="AlphaFoldDB" id="A0A067DJ16"/>
<dbReference type="Gene3D" id="3.80.10.10">
    <property type="entry name" value="Ribonuclease Inhibitor"/>
    <property type="match status" value="1"/>
</dbReference>
<evidence type="ECO:0000313" key="3">
    <source>
        <dbReference type="EMBL" id="KDO39007.1"/>
    </source>
</evidence>
<gene>
    <name evidence="3" type="ORF">CISIN_1g046905mg</name>
</gene>
<evidence type="ECO:0000313" key="4">
    <source>
        <dbReference type="Proteomes" id="UP000027120"/>
    </source>
</evidence>
<proteinExistence type="predicted"/>
<name>A0A067DJ16_CITSI</name>
<dbReference type="PANTHER" id="PTHR33463">
    <property type="entry name" value="NB-ARC DOMAIN-CONTAINING PROTEIN-RELATED"/>
    <property type="match status" value="1"/>
</dbReference>
<keyword evidence="4" id="KW-1185">Reference proteome</keyword>
<feature type="non-terminal residue" evidence="3">
    <location>
        <position position="1"/>
    </location>
</feature>
<evidence type="ECO:0000256" key="1">
    <source>
        <dbReference type="ARBA" id="ARBA00022821"/>
    </source>
</evidence>
<feature type="domain" description="Disease resistance protein At4g27190-like leucine-rich repeats" evidence="2">
    <location>
        <begin position="78"/>
        <end position="193"/>
    </location>
</feature>
<sequence length="225" mass="25040">KNYLDKDIQVIFQGDFPRHLFGRLRRLEVVRDDVATGFPVGLLEVLHSLETLHLSCTSYKEIFSNEGCLESHVGVSKLALIKISFGNLTHLVVFSCKKLMNLVPSSVAKSLERLVTLRVSGCSAMTQVVASCDQGDSDVAGANLEEEILFSKLRYMTMLDLENLTSFCSGVVDYTFKFPSLEDLIVTGCCNMKIFTSGDLITPKRVDAWYSESACCWDNDLNTTI</sequence>
<dbReference type="Proteomes" id="UP000027120">
    <property type="component" value="Unassembled WGS sequence"/>
</dbReference>
<accession>A0A067DJ16</accession>
<reference evidence="3 4" key="1">
    <citation type="submission" date="2014-04" db="EMBL/GenBank/DDBJ databases">
        <authorList>
            <consortium name="International Citrus Genome Consortium"/>
            <person name="Gmitter F."/>
            <person name="Chen C."/>
            <person name="Farmerie W."/>
            <person name="Harkins T."/>
            <person name="Desany B."/>
            <person name="Mohiuddin M."/>
            <person name="Kodira C."/>
            <person name="Borodovsky M."/>
            <person name="Lomsadze A."/>
            <person name="Burns P."/>
            <person name="Jenkins J."/>
            <person name="Prochnik S."/>
            <person name="Shu S."/>
            <person name="Chapman J."/>
            <person name="Pitluck S."/>
            <person name="Schmutz J."/>
            <person name="Rokhsar D."/>
        </authorList>
    </citation>
    <scope>NUCLEOTIDE SEQUENCE</scope>
</reference>
<dbReference type="InterPro" id="IPR057135">
    <property type="entry name" value="At4g27190-like_LRR"/>
</dbReference>
<dbReference type="InterPro" id="IPR050905">
    <property type="entry name" value="Plant_NBS-LRR"/>
</dbReference>
<protein>
    <recommendedName>
        <fullName evidence="2">Disease resistance protein At4g27190-like leucine-rich repeats domain-containing protein</fullName>
    </recommendedName>
</protein>